<dbReference type="AlphaFoldDB" id="A0A011NE23"/>
<accession>A0A011NE23</accession>
<comment type="caution">
    <text evidence="2">The sequence shown here is derived from an EMBL/GenBank/DDBJ whole genome shotgun (WGS) entry which is preliminary data.</text>
</comment>
<dbReference type="PANTHER" id="PTHR35890:SF3">
    <property type="entry name" value="ECOTIN"/>
    <property type="match status" value="1"/>
</dbReference>
<evidence type="ECO:0000313" key="3">
    <source>
        <dbReference type="Proteomes" id="UP000021816"/>
    </source>
</evidence>
<evidence type="ECO:0000256" key="1">
    <source>
        <dbReference type="ARBA" id="ARBA00010558"/>
    </source>
</evidence>
<dbReference type="PANTHER" id="PTHR35890">
    <property type="match status" value="1"/>
</dbReference>
<proteinExistence type="inferred from homology"/>
<reference evidence="2 3" key="1">
    <citation type="submission" date="2014-02" db="EMBL/GenBank/DDBJ databases">
        <title>Expanding our view of genomic diversity in Candidatus Accumulibacter clades.</title>
        <authorList>
            <person name="Skennerton C.T."/>
            <person name="Barr J.J."/>
            <person name="Slater F.R."/>
            <person name="Bond P.L."/>
            <person name="Tyson G.W."/>
        </authorList>
    </citation>
    <scope>NUCLEOTIDE SEQUENCE [LARGE SCALE GENOMIC DNA]</scope>
    <source>
        <strain evidence="3">BA-92</strain>
    </source>
</reference>
<name>A0A011NE23_9PROT</name>
<comment type="similarity">
    <text evidence="1">Belongs to the protease inhibitor I11 (ecotin) family.</text>
</comment>
<gene>
    <name evidence="2" type="primary">eco</name>
    <name evidence="2" type="ORF">AW10_01516</name>
</gene>
<dbReference type="Proteomes" id="UP000021816">
    <property type="component" value="Unassembled WGS sequence"/>
</dbReference>
<dbReference type="GO" id="GO:0004867">
    <property type="term" value="F:serine-type endopeptidase inhibitor activity"/>
    <property type="evidence" value="ECO:0007669"/>
    <property type="project" value="InterPro"/>
</dbReference>
<dbReference type="InterPro" id="IPR036198">
    <property type="entry name" value="Ecotin_sf"/>
</dbReference>
<dbReference type="PATRIC" id="fig|1454003.3.peg.1563"/>
<protein>
    <submittedName>
        <fullName evidence="2">Ecotin</fullName>
    </submittedName>
</protein>
<organism evidence="2 3">
    <name type="scientific">Candidatus Accumulibacter appositus</name>
    <dbReference type="NCBI Taxonomy" id="1454003"/>
    <lineage>
        <taxon>Bacteria</taxon>
        <taxon>Pseudomonadati</taxon>
        <taxon>Pseudomonadota</taxon>
        <taxon>Betaproteobacteria</taxon>
        <taxon>Candidatus Accumulibacter</taxon>
    </lineage>
</organism>
<dbReference type="InterPro" id="IPR005658">
    <property type="entry name" value="Prot_inh_ecotin"/>
</dbReference>
<dbReference type="Gene3D" id="2.60.40.550">
    <property type="entry name" value="Ecotin"/>
    <property type="match status" value="1"/>
</dbReference>
<evidence type="ECO:0000313" key="2">
    <source>
        <dbReference type="EMBL" id="EXI80903.1"/>
    </source>
</evidence>
<dbReference type="EMBL" id="JEMX01000028">
    <property type="protein sequence ID" value="EXI80903.1"/>
    <property type="molecule type" value="Genomic_DNA"/>
</dbReference>
<dbReference type="SUPFAM" id="SSF49772">
    <property type="entry name" value="Ecotin, trypsin inhibitor"/>
    <property type="match status" value="1"/>
</dbReference>
<sequence length="164" mass="17966">MGENVNAIRLLAVLCLIFVLPEVQAVDNLQAFPAAEQGMVRHVLPLPKPEQAEEADLKVELLVGRTVEIDAGNRYFFSGQIAKETVSGWGFPSYIVSQLGPLAGTLMATGPDAAKVRRFVALGGEPYLIRYNSRLPIVVYAPEGVEVRYRLWRASPETTAIDRG</sequence>
<dbReference type="Pfam" id="PF03974">
    <property type="entry name" value="Ecotin"/>
    <property type="match status" value="1"/>
</dbReference>